<dbReference type="Pfam" id="PF00694">
    <property type="entry name" value="Aconitase_C"/>
    <property type="match status" value="1"/>
</dbReference>
<name>M1ZC93_NITG3</name>
<dbReference type="EMBL" id="CAQJ01000055">
    <property type="protein sequence ID" value="CCQ90934.1"/>
    <property type="molecule type" value="Genomic_DNA"/>
</dbReference>
<comment type="catalytic activity">
    <reaction evidence="1">
        <text>(2R,3S)-3-isopropylmalate = (2S)-2-isopropylmalate</text>
        <dbReference type="Rhea" id="RHEA:32287"/>
        <dbReference type="ChEBI" id="CHEBI:1178"/>
        <dbReference type="ChEBI" id="CHEBI:35121"/>
        <dbReference type="EC" id="4.2.1.33"/>
    </reaction>
</comment>
<dbReference type="Gene3D" id="3.20.19.10">
    <property type="entry name" value="Aconitase, domain 4"/>
    <property type="match status" value="1"/>
</dbReference>
<evidence type="ECO:0000256" key="1">
    <source>
        <dbReference type="ARBA" id="ARBA00000491"/>
    </source>
</evidence>
<comment type="subunit">
    <text evidence="5">Heterodimer of LeuC and LeuD.</text>
</comment>
<evidence type="ECO:0000313" key="9">
    <source>
        <dbReference type="EMBL" id="CCQ90934.1"/>
    </source>
</evidence>
<dbReference type="InterPro" id="IPR015928">
    <property type="entry name" value="Aconitase/3IPM_dehydase_swvl"/>
</dbReference>
<keyword evidence="9" id="KW-0413">Isomerase</keyword>
<keyword evidence="10" id="KW-1185">Reference proteome</keyword>
<dbReference type="OrthoDB" id="9777465at2"/>
<gene>
    <name evidence="9" type="primary">leuD</name>
    <name evidence="9" type="ORF">NITGR_50006</name>
</gene>
<feature type="domain" description="Aconitase A/isopropylmalate dehydratase small subunit swivel" evidence="8">
    <location>
        <begin position="72"/>
        <end position="126"/>
    </location>
</feature>
<evidence type="ECO:0000259" key="8">
    <source>
        <dbReference type="Pfam" id="PF00694"/>
    </source>
</evidence>
<dbReference type="RefSeq" id="WP_005009095.1">
    <property type="nucleotide sequence ID" value="NZ_HG422173.1"/>
</dbReference>
<organism evidence="9 10">
    <name type="scientific">Nitrospina gracilis (strain 3/211)</name>
    <dbReference type="NCBI Taxonomy" id="1266370"/>
    <lineage>
        <taxon>Bacteria</taxon>
        <taxon>Pseudomonadati</taxon>
        <taxon>Nitrospinota/Tectimicrobiota group</taxon>
        <taxon>Nitrospinota</taxon>
        <taxon>Nitrospinia</taxon>
        <taxon>Nitrospinales</taxon>
        <taxon>Nitrospinaceae</taxon>
        <taxon>Nitrospina</taxon>
    </lineage>
</organism>
<dbReference type="AlphaFoldDB" id="M1ZC93"/>
<dbReference type="Proteomes" id="UP000011704">
    <property type="component" value="Unassembled WGS sequence"/>
</dbReference>
<comment type="similarity">
    <text evidence="4">Belongs to the LeuD family. LeuD type 2 subfamily.</text>
</comment>
<protein>
    <recommendedName>
        <fullName evidence="6">3-isopropylmalate dehydratase</fullName>
        <ecNumber evidence="6">4.2.1.33</ecNumber>
    </recommendedName>
</protein>
<comment type="function">
    <text evidence="2">Catalyzes the isomerization between 2-isopropylmalate and 3-isopropylmalate, via the formation of 2-isopropylmaleate.</text>
</comment>
<dbReference type="PANTHER" id="PTHR43345">
    <property type="entry name" value="3-ISOPROPYLMALATE DEHYDRATASE SMALL SUBUNIT 2-RELATED-RELATED"/>
    <property type="match status" value="1"/>
</dbReference>
<comment type="caution">
    <text evidence="9">The sequence shown here is derived from an EMBL/GenBank/DDBJ whole genome shotgun (WGS) entry which is preliminary data.</text>
</comment>
<evidence type="ECO:0000256" key="2">
    <source>
        <dbReference type="ARBA" id="ARBA00002695"/>
    </source>
</evidence>
<dbReference type="InParanoid" id="M1ZC93"/>
<dbReference type="GO" id="GO:0003861">
    <property type="term" value="F:3-isopropylmalate dehydratase activity"/>
    <property type="evidence" value="ECO:0007669"/>
    <property type="project" value="UniProtKB-EC"/>
</dbReference>
<evidence type="ECO:0000313" key="10">
    <source>
        <dbReference type="Proteomes" id="UP000011704"/>
    </source>
</evidence>
<dbReference type="PANTHER" id="PTHR43345:SF2">
    <property type="entry name" value="3-ISOPROPYLMALATE DEHYDRATASE SMALL SUBUNIT 1"/>
    <property type="match status" value="1"/>
</dbReference>
<dbReference type="InterPro" id="IPR011827">
    <property type="entry name" value="LeuD_type2/HacB/DmdB"/>
</dbReference>
<accession>M1ZC93</accession>
<dbReference type="CDD" id="cd01577">
    <property type="entry name" value="IPMI_Swivel"/>
    <property type="match status" value="1"/>
</dbReference>
<evidence type="ECO:0000256" key="5">
    <source>
        <dbReference type="ARBA" id="ARBA00011271"/>
    </source>
</evidence>
<keyword evidence="7 9" id="KW-0456">Lyase</keyword>
<dbReference type="GO" id="GO:0016853">
    <property type="term" value="F:isomerase activity"/>
    <property type="evidence" value="ECO:0007669"/>
    <property type="project" value="UniProtKB-KW"/>
</dbReference>
<evidence type="ECO:0000256" key="3">
    <source>
        <dbReference type="ARBA" id="ARBA00004729"/>
    </source>
</evidence>
<dbReference type="STRING" id="1266370.NITGR_50006"/>
<dbReference type="NCBIfam" id="TIGR02087">
    <property type="entry name" value="LEUD_arch"/>
    <property type="match status" value="1"/>
</dbReference>
<evidence type="ECO:0000256" key="7">
    <source>
        <dbReference type="ARBA" id="ARBA00023239"/>
    </source>
</evidence>
<dbReference type="FunCoup" id="M1ZC93">
    <property type="interactions" value="478"/>
</dbReference>
<evidence type="ECO:0000256" key="4">
    <source>
        <dbReference type="ARBA" id="ARBA00009869"/>
    </source>
</evidence>
<dbReference type="InterPro" id="IPR050075">
    <property type="entry name" value="LeuD"/>
</dbReference>
<proteinExistence type="inferred from homology"/>
<comment type="pathway">
    <text evidence="3">Amino-acid biosynthesis; L-leucine biosynthesis; L-leucine from 3-methyl-2-oxobutanoate: step 2/4.</text>
</comment>
<reference evidence="9 10" key="1">
    <citation type="journal article" date="2013" name="Front. Microbiol.">
        <title>The genome of Nitrospina gracilis illuminates the metabolism and evolution of the major marine nitrite oxidizer.</title>
        <authorList>
            <person name="Luecker S."/>
            <person name="Nowka B."/>
            <person name="Rattei T."/>
            <person name="Spieck E."/>
            <person name="and Daims H."/>
        </authorList>
    </citation>
    <scope>NUCLEOTIDE SEQUENCE [LARGE SCALE GENOMIC DNA]</scope>
    <source>
        <strain evidence="9 10">3/211</strain>
    </source>
</reference>
<sequence>MKKKISGRAYVLGNNIDTDQIIPAQHLVYSLSDPEERKNYGKFALSGVPNEAAGLPQGNKPFVEEGFESPYTIVIGGKNFGCGSSREHAPACMEIAGVQAVVAESYARIFYRNSVDGGFFIPLETKDPLTDKIQTGDELEIDLESNTLTNKTQNTTYPLQPLGDVIDIIEAGNIFEYARKSGLIQSN</sequence>
<dbReference type="InterPro" id="IPR000573">
    <property type="entry name" value="AconitaseA/IPMdHydase_ssu_swvl"/>
</dbReference>
<dbReference type="SUPFAM" id="SSF52016">
    <property type="entry name" value="LeuD/IlvD-like"/>
    <property type="match status" value="1"/>
</dbReference>
<dbReference type="HOGENOM" id="CLU_081378_1_1_0"/>
<evidence type="ECO:0000256" key="6">
    <source>
        <dbReference type="ARBA" id="ARBA00011998"/>
    </source>
</evidence>
<dbReference type="InterPro" id="IPR033940">
    <property type="entry name" value="IPMI_Swivel"/>
</dbReference>
<dbReference type="EC" id="4.2.1.33" evidence="6"/>